<keyword evidence="2" id="KW-1185">Reference proteome</keyword>
<gene>
    <name evidence="1" type="ORF">1736</name>
</gene>
<dbReference type="Proteomes" id="UP000045545">
    <property type="component" value="Unassembled WGS sequence"/>
</dbReference>
<accession>A0A0E4C8V1</accession>
<proteinExistence type="predicted"/>
<protein>
    <submittedName>
        <fullName evidence="1">Uncharacterized</fullName>
    </submittedName>
</protein>
<sequence length="171" mass="19917">MANTNLLKSLVEKEMISTFCQKHQIELLHLSTKQIHSIFNDMEPDLIGYQPCQKALYIGEITTSGFLGQRGRDFHVGAVKKVFEAFSKFYLFHDDAENIIKRTNRHFLEVNIESIKCFFIVPEGSKFINALGYRKRLFDKGYMTLETIELTKDTQDIMIKILMDSRNENKL</sequence>
<dbReference type="OrthoDB" id="9939309at2"/>
<dbReference type="RefSeq" id="WP_046497737.1">
    <property type="nucleotide sequence ID" value="NZ_CGIH01000028.1"/>
</dbReference>
<dbReference type="AlphaFoldDB" id="A0A0E4C8V1"/>
<dbReference type="STRING" id="690567.1736"/>
<evidence type="ECO:0000313" key="2">
    <source>
        <dbReference type="Proteomes" id="UP000045545"/>
    </source>
</evidence>
<reference evidence="1 2" key="1">
    <citation type="submission" date="2015-03" db="EMBL/GenBank/DDBJ databases">
        <authorList>
            <person name="Murphy D."/>
        </authorList>
    </citation>
    <scope>NUCLEOTIDE SEQUENCE [LARGE SCALE GENOMIC DNA]</scope>
    <source>
        <strain evidence="1 2">OL-4</strain>
    </source>
</reference>
<dbReference type="EMBL" id="CGIH01000028">
    <property type="protein sequence ID" value="CFX73291.1"/>
    <property type="molecule type" value="Genomic_DNA"/>
</dbReference>
<organism evidence="1 2">
    <name type="scientific">Syntrophomonas zehnderi OL-4</name>
    <dbReference type="NCBI Taxonomy" id="690567"/>
    <lineage>
        <taxon>Bacteria</taxon>
        <taxon>Bacillati</taxon>
        <taxon>Bacillota</taxon>
        <taxon>Clostridia</taxon>
        <taxon>Eubacteriales</taxon>
        <taxon>Syntrophomonadaceae</taxon>
        <taxon>Syntrophomonas</taxon>
    </lineage>
</organism>
<evidence type="ECO:0000313" key="1">
    <source>
        <dbReference type="EMBL" id="CFX73291.1"/>
    </source>
</evidence>
<name>A0A0E4C8V1_9FIRM</name>